<dbReference type="InterPro" id="IPR003593">
    <property type="entry name" value="AAA+_ATPase"/>
</dbReference>
<dbReference type="EMBL" id="JAAMPI010000817">
    <property type="protein sequence ID" value="KAF4628404.1"/>
    <property type="molecule type" value="Genomic_DNA"/>
</dbReference>
<name>A0A8H4RGU9_9HELO</name>
<feature type="domain" description="AAA+ ATPase" evidence="1">
    <location>
        <begin position="372"/>
        <end position="537"/>
    </location>
</feature>
<dbReference type="SMART" id="SM00382">
    <property type="entry name" value="AAA"/>
    <property type="match status" value="1"/>
</dbReference>
<dbReference type="SUPFAM" id="SSF48452">
    <property type="entry name" value="TPR-like"/>
    <property type="match status" value="3"/>
</dbReference>
<dbReference type="Pfam" id="PF13424">
    <property type="entry name" value="TPR_12"/>
    <property type="match status" value="3"/>
</dbReference>
<dbReference type="SMART" id="SM00028">
    <property type="entry name" value="TPR"/>
    <property type="match status" value="6"/>
</dbReference>
<dbReference type="InterPro" id="IPR053137">
    <property type="entry name" value="NLR-like"/>
</dbReference>
<dbReference type="Pfam" id="PF13191">
    <property type="entry name" value="AAA_16"/>
    <property type="match status" value="1"/>
</dbReference>
<keyword evidence="3" id="KW-1185">Reference proteome</keyword>
<dbReference type="PANTHER" id="PTHR46082:SF11">
    <property type="entry name" value="AAA+ ATPASE DOMAIN-CONTAINING PROTEIN-RELATED"/>
    <property type="match status" value="1"/>
</dbReference>
<dbReference type="GO" id="GO:0003824">
    <property type="term" value="F:catalytic activity"/>
    <property type="evidence" value="ECO:0007669"/>
    <property type="project" value="InterPro"/>
</dbReference>
<dbReference type="OrthoDB" id="20872at2759"/>
<dbReference type="SUPFAM" id="SSF52540">
    <property type="entry name" value="P-loop containing nucleoside triphosphate hydrolases"/>
    <property type="match status" value="1"/>
</dbReference>
<protein>
    <recommendedName>
        <fullName evidence="1">AAA+ ATPase domain-containing protein</fullName>
    </recommendedName>
</protein>
<sequence>MDAPKIRKLRPDDYTIAWICALPCELAASEAMLDERHGDLHRRRNDSNTYIFGSVGAYNIVIACLPSGVYGTTSAATVAIQMLASFPSIRFGIMVGIGGGVPGGDTDIRLGDIIVSKPTGTFGGVVQYDFGKTIQEGDFVRVGSLNKPPLSLLTGISRLEADHMLGLSKIPLHLSDMIARYPAMKAKFTYLGQFHDRLFRSDYEHFNSETTCENCDVSRAIERPLREGTDPVIHYGTIGSGNQVIKHGATRDRLRRELGILCLEMEAAGLMDSFPCLVVRGICDYADSHKNKLWQEYAAATAAAYAKELVLAIPLDQVLCSSTAAEVAMATEANFAIPFILNGCPRISKFVGRDDYIQAIERFLLPVTDEGEPKILVLHGVGGIGKTQLAAQFAKSYRDQFSAVFWVNGKTESALRTSLATIVDQIPSATRLHKNELSGDEDSTEMAIRIVIRWLKLAGNFRWLIIFDSIDSQSQSADKSMDSDSQSPSLAYDIRKYLDLMNHGSVIITSRLSYMSQLGKGMTISRVTLDEGLQVLRSINSHIDDEGALDLARRLDGLPLGLSHAACYMAQKGISPRQYLQKYNEELAGRKKLLEHVPRLSSYNVSLMTTWEISLAAIQDENPFAIKFLMLSSFCITRTFTSSFFGIPQCPTEIGYMRLLGDAERMYKRALGEYRLGLGPNDSTTLNTMNGLAMVHQSQGRLAEAKKLLQAALDGYQETKALGDIFGVCINFAGIYTDEGDLHRAELILRKAIECLGVSTNVHQEQLSSVLFNLSGVFKQQGLLIDAENLLELILRRYRKVLGPHNISVYNCMHNLGNIYVDNGRLLDAEDAFQTAISGYSEILGSDHVMTLMVSDSLHDLRAPMTRETLDERVASCRRTLKKQEDARGLRSLATLGCMVNLGTILSVNGEFEEASTTLQQAYQSLNENFGPNHHHTISALSGLGCLHGKQKRLIEARSFLQSALTRSEEVHGREDPRTLHILCNLADLCNDEGRSEEAEAIFLKVIRLYEKMFGVDNVFTLGIVQRLGRFYLNNGRMAEAECNLAKALQGFRKS</sequence>
<comment type="caution">
    <text evidence="2">The sequence shown here is derived from an EMBL/GenBank/DDBJ whole genome shotgun (WGS) entry which is preliminary data.</text>
</comment>
<evidence type="ECO:0000259" key="1">
    <source>
        <dbReference type="SMART" id="SM00382"/>
    </source>
</evidence>
<dbReference type="InterPro" id="IPR019734">
    <property type="entry name" value="TPR_rpt"/>
</dbReference>
<dbReference type="SUPFAM" id="SSF53167">
    <property type="entry name" value="Purine and uridine phosphorylases"/>
    <property type="match status" value="1"/>
</dbReference>
<dbReference type="Gene3D" id="1.25.40.10">
    <property type="entry name" value="Tetratricopeptide repeat domain"/>
    <property type="match status" value="3"/>
</dbReference>
<dbReference type="GO" id="GO:0009116">
    <property type="term" value="P:nucleoside metabolic process"/>
    <property type="evidence" value="ECO:0007669"/>
    <property type="project" value="InterPro"/>
</dbReference>
<dbReference type="InterPro" id="IPR011990">
    <property type="entry name" value="TPR-like_helical_dom_sf"/>
</dbReference>
<dbReference type="Pfam" id="PF01048">
    <property type="entry name" value="PNP_UDP_1"/>
    <property type="match status" value="1"/>
</dbReference>
<dbReference type="InterPro" id="IPR000845">
    <property type="entry name" value="Nucleoside_phosphorylase_d"/>
</dbReference>
<accession>A0A8H4RGU9</accession>
<dbReference type="InterPro" id="IPR027417">
    <property type="entry name" value="P-loop_NTPase"/>
</dbReference>
<gene>
    <name evidence="2" type="ORF">G7Y89_g9747</name>
</gene>
<organism evidence="2 3">
    <name type="scientific">Cudoniella acicularis</name>
    <dbReference type="NCBI Taxonomy" id="354080"/>
    <lineage>
        <taxon>Eukaryota</taxon>
        <taxon>Fungi</taxon>
        <taxon>Dikarya</taxon>
        <taxon>Ascomycota</taxon>
        <taxon>Pezizomycotina</taxon>
        <taxon>Leotiomycetes</taxon>
        <taxon>Helotiales</taxon>
        <taxon>Tricladiaceae</taxon>
        <taxon>Cudoniella</taxon>
    </lineage>
</organism>
<dbReference type="AlphaFoldDB" id="A0A8H4RGU9"/>
<proteinExistence type="predicted"/>
<evidence type="ECO:0000313" key="2">
    <source>
        <dbReference type="EMBL" id="KAF4628404.1"/>
    </source>
</evidence>
<dbReference type="Gene3D" id="3.40.50.1580">
    <property type="entry name" value="Nucleoside phosphorylase domain"/>
    <property type="match status" value="1"/>
</dbReference>
<dbReference type="InterPro" id="IPR035994">
    <property type="entry name" value="Nucleoside_phosphorylase_sf"/>
</dbReference>
<evidence type="ECO:0000313" key="3">
    <source>
        <dbReference type="Proteomes" id="UP000566819"/>
    </source>
</evidence>
<dbReference type="Pfam" id="PF13374">
    <property type="entry name" value="TPR_10"/>
    <property type="match status" value="1"/>
</dbReference>
<reference evidence="2 3" key="1">
    <citation type="submission" date="2020-03" db="EMBL/GenBank/DDBJ databases">
        <title>Draft Genome Sequence of Cudoniella acicularis.</title>
        <authorList>
            <person name="Buettner E."/>
            <person name="Kellner H."/>
        </authorList>
    </citation>
    <scope>NUCLEOTIDE SEQUENCE [LARGE SCALE GENOMIC DNA]</scope>
    <source>
        <strain evidence="2 3">DSM 108380</strain>
    </source>
</reference>
<dbReference type="Gene3D" id="3.40.50.300">
    <property type="entry name" value="P-loop containing nucleotide triphosphate hydrolases"/>
    <property type="match status" value="1"/>
</dbReference>
<dbReference type="Proteomes" id="UP000566819">
    <property type="component" value="Unassembled WGS sequence"/>
</dbReference>
<dbReference type="PANTHER" id="PTHR46082">
    <property type="entry name" value="ATP/GTP-BINDING PROTEIN-RELATED"/>
    <property type="match status" value="1"/>
</dbReference>
<dbReference type="InterPro" id="IPR041664">
    <property type="entry name" value="AAA_16"/>
</dbReference>